<organism evidence="1 3">
    <name type="scientific">Purpureocillium lilacinum</name>
    <name type="common">Paecilomyces lilacinus</name>
    <dbReference type="NCBI Taxonomy" id="33203"/>
    <lineage>
        <taxon>Eukaryota</taxon>
        <taxon>Fungi</taxon>
        <taxon>Dikarya</taxon>
        <taxon>Ascomycota</taxon>
        <taxon>Pezizomycotina</taxon>
        <taxon>Sordariomycetes</taxon>
        <taxon>Hypocreomycetidae</taxon>
        <taxon>Hypocreales</taxon>
        <taxon>Ophiocordycipitaceae</taxon>
        <taxon>Purpureocillium</taxon>
    </lineage>
</organism>
<proteinExistence type="predicted"/>
<evidence type="ECO:0000313" key="3">
    <source>
        <dbReference type="Proteomes" id="UP000078340"/>
    </source>
</evidence>
<dbReference type="EMBL" id="LSBI01000027">
    <property type="protein sequence ID" value="OAQ63923.1"/>
    <property type="molecule type" value="Genomic_DNA"/>
</dbReference>
<sequence>MPIWWHAGSGHGSLDNGSLSISVHVAARSRPAHHAILGSARRPTGP</sequence>
<evidence type="ECO:0000313" key="1">
    <source>
        <dbReference type="EMBL" id="OAQ63923.1"/>
    </source>
</evidence>
<gene>
    <name evidence="2" type="ORF">VFPBJ_07464</name>
    <name evidence="1" type="ORF">VFPFJ_11287</name>
</gene>
<dbReference type="AlphaFoldDB" id="A0A179FG00"/>
<protein>
    <submittedName>
        <fullName evidence="1">Uncharacterized protein</fullName>
    </submittedName>
</protein>
<accession>A0A179FG00</accession>
<dbReference type="Proteomes" id="UP000078240">
    <property type="component" value="Unassembled WGS sequence"/>
</dbReference>
<dbReference type="Proteomes" id="UP000078340">
    <property type="component" value="Unassembled WGS sequence"/>
</dbReference>
<name>A0A179FG00_PURLI</name>
<dbReference type="EMBL" id="LSBH01000006">
    <property type="protein sequence ID" value="OAQ76992.1"/>
    <property type="molecule type" value="Genomic_DNA"/>
</dbReference>
<reference evidence="1 3" key="1">
    <citation type="submission" date="2016-02" db="EMBL/GenBank/DDBJ databases">
        <title>Biosynthesis of antibiotic leucinostatins and their inhibition on Phytophthora in bio-control Purpureocillium lilacinum.</title>
        <authorList>
            <person name="Wang G."/>
            <person name="Liu Z."/>
            <person name="Lin R."/>
            <person name="Li E."/>
            <person name="Mao Z."/>
            <person name="Ling J."/>
            <person name="Yin W."/>
            <person name="Xie B."/>
        </authorList>
    </citation>
    <scope>NUCLEOTIDE SEQUENCE [LARGE SCALE GENOMIC DNA]</scope>
    <source>
        <strain evidence="2">PLBJ-1</strain>
        <strain evidence="1">PLFJ-1</strain>
    </source>
</reference>
<evidence type="ECO:0000313" key="2">
    <source>
        <dbReference type="EMBL" id="OAQ76992.1"/>
    </source>
</evidence>
<comment type="caution">
    <text evidence="1">The sequence shown here is derived from an EMBL/GenBank/DDBJ whole genome shotgun (WGS) entry which is preliminary data.</text>
</comment>